<sequence>MLLDPQIGAVGVRADDPEWDLRVPALLGVPRHQRASPDGEVPARFVRPAIRFAQLAVSGAEQPSRHRRADVKRRRGRVDEFAQAVCRGRHVAMSSITGIAGTLGSWLCLLSLRSRFWRR</sequence>
<gene>
    <name evidence="3" type="ORF">ERS007679_03497</name>
    <name evidence="2" type="ORF">ERS007720_01730</name>
</gene>
<evidence type="ECO:0000313" key="3">
    <source>
        <dbReference type="EMBL" id="COW26201.1"/>
    </source>
</evidence>
<evidence type="ECO:0000313" key="4">
    <source>
        <dbReference type="Proteomes" id="UP000044938"/>
    </source>
</evidence>
<keyword evidence="1" id="KW-0472">Membrane</keyword>
<proteinExistence type="predicted"/>
<evidence type="ECO:0000313" key="5">
    <source>
        <dbReference type="Proteomes" id="UP000045842"/>
    </source>
</evidence>
<accession>A0A655J2X8</accession>
<keyword evidence="1" id="KW-0812">Transmembrane</keyword>
<feature type="transmembrane region" description="Helical" evidence="1">
    <location>
        <begin position="91"/>
        <end position="112"/>
    </location>
</feature>
<protein>
    <submittedName>
        <fullName evidence="3">Uncharacterized protein</fullName>
    </submittedName>
</protein>
<dbReference type="AlphaFoldDB" id="A0A655J2X8"/>
<dbReference type="Proteomes" id="UP000045842">
    <property type="component" value="Unassembled WGS sequence"/>
</dbReference>
<reference evidence="4 5" key="1">
    <citation type="submission" date="2015-03" db="EMBL/GenBank/DDBJ databases">
        <authorList>
            <consortium name="Pathogen Informatics"/>
        </authorList>
    </citation>
    <scope>NUCLEOTIDE SEQUENCE [LARGE SCALE GENOMIC DNA]</scope>
    <source>
        <strain evidence="3 5">G09801536</strain>
        <strain evidence="2 4">M09401471</strain>
    </source>
</reference>
<dbReference type="Proteomes" id="UP000044938">
    <property type="component" value="Unassembled WGS sequence"/>
</dbReference>
<organism evidence="3 5">
    <name type="scientific">Mycobacterium tuberculosis</name>
    <dbReference type="NCBI Taxonomy" id="1773"/>
    <lineage>
        <taxon>Bacteria</taxon>
        <taxon>Bacillati</taxon>
        <taxon>Actinomycetota</taxon>
        <taxon>Actinomycetes</taxon>
        <taxon>Mycobacteriales</taxon>
        <taxon>Mycobacteriaceae</taxon>
        <taxon>Mycobacterium</taxon>
        <taxon>Mycobacterium tuberculosis complex</taxon>
    </lineage>
</organism>
<evidence type="ECO:0000313" key="2">
    <source>
        <dbReference type="EMBL" id="COW11317.1"/>
    </source>
</evidence>
<evidence type="ECO:0000256" key="1">
    <source>
        <dbReference type="SAM" id="Phobius"/>
    </source>
</evidence>
<name>A0A655J2X8_MYCTX</name>
<dbReference type="EMBL" id="CSAJ01000184">
    <property type="protein sequence ID" value="COW11317.1"/>
    <property type="molecule type" value="Genomic_DNA"/>
</dbReference>
<keyword evidence="1" id="KW-1133">Transmembrane helix</keyword>
<dbReference type="EMBL" id="CSAD01000648">
    <property type="protein sequence ID" value="COW26201.1"/>
    <property type="molecule type" value="Genomic_DNA"/>
</dbReference>